<feature type="compositionally biased region" description="Gly residues" evidence="1">
    <location>
        <begin position="364"/>
        <end position="387"/>
    </location>
</feature>
<evidence type="ECO:0000313" key="3">
    <source>
        <dbReference type="EMBL" id="EMS30867.1"/>
    </source>
</evidence>
<evidence type="ECO:0000313" key="4">
    <source>
        <dbReference type="Proteomes" id="UP000010953"/>
    </source>
</evidence>
<dbReference type="OrthoDB" id="1443240at2"/>
<dbReference type="Proteomes" id="UP000010953">
    <property type="component" value="Unassembled WGS sequence"/>
</dbReference>
<comment type="caution">
    <text evidence="3">The sequence shown here is derived from an EMBL/GenBank/DDBJ whole genome shotgun (WGS) entry which is preliminary data.</text>
</comment>
<sequence length="703" mass="69555">MPITTIPSGTGTYVVPAGVTTITVEVWGAGGRGGSRTATGGGVGRGGGGGGGAYSRSIFSVTPGQSFPYNVGVGSSNPSPGGDTWFGSSNTLMAKGGDSAGNNDTNGADGGQASEGFGEFKLSGGDGADAPSDRGGGGGSSAGNSDPGNSASGVNGATAPSGGGNGGNGRNGNDNGFPGSSPGGGGGGAERTGGSGTRTGGRGGDGQIIISACPCFTILDDGAVSGVNIIQFNADCDWEAPEGLLEFDVLAVAGGGGGGFGNGGGGGGGGIVHANVNIELKDPQGLPAGTTFSINVGRGGNGSDDEDDQGEDGEDSSFDLGGFYQVVAGGGGGGGSQDEGEGRDGRNSSILSGSSGLTSVFLRGGSGGGGADDEGGGNGVNAGGNGGDSDEDESGGGGGGVGGNGQDSDSDEGGNGGIGLRFSDFDIDLDRFFSAGGGGGGEDSGGNGGSSGSGGTGGEGEEGDDPLSERVGRNGNSPGSGGGGGADDARGGNGARGIVYVVYLNARILPVEYLFFDVNYDTKSNTSKLAWATSKEWENQGFEIQRSVADVENFETIGEVAGKGWSDTESRYEFEDKTLPLSSGIVYYRLKQVDFDGTFAYSKVISVKTAGIKSTTGVWRAYPNPTTGERLRVSLLDASQYDNEEIRFRLLHPTSLSKAETVNSEEEMNLALQDLLVAMPKGVFVIEIQWGQKVEHIKVLKTN</sequence>
<keyword evidence="4" id="KW-1185">Reference proteome</keyword>
<evidence type="ECO:0000256" key="1">
    <source>
        <dbReference type="SAM" id="MobiDB-lite"/>
    </source>
</evidence>
<dbReference type="STRING" id="1239962.C943_03110"/>
<dbReference type="eggNOG" id="COG3210">
    <property type="taxonomic scope" value="Bacteria"/>
</dbReference>
<dbReference type="EMBL" id="AMZY02000032">
    <property type="protein sequence ID" value="EMS30867.1"/>
    <property type="molecule type" value="Genomic_DNA"/>
</dbReference>
<organism evidence="3 4">
    <name type="scientific">Mariniradius saccharolyticus AK6</name>
    <dbReference type="NCBI Taxonomy" id="1239962"/>
    <lineage>
        <taxon>Bacteria</taxon>
        <taxon>Pseudomonadati</taxon>
        <taxon>Bacteroidota</taxon>
        <taxon>Cytophagia</taxon>
        <taxon>Cytophagales</taxon>
        <taxon>Cyclobacteriaceae</taxon>
        <taxon>Mariniradius</taxon>
    </lineage>
</organism>
<feature type="compositionally biased region" description="Low complexity" evidence="1">
    <location>
        <begin position="318"/>
        <end position="327"/>
    </location>
</feature>
<feature type="compositionally biased region" description="Low complexity" evidence="1">
    <location>
        <begin position="348"/>
        <end position="359"/>
    </location>
</feature>
<dbReference type="RefSeq" id="WP_008632146.1">
    <property type="nucleotide sequence ID" value="NZ_AMZY02000032.1"/>
</dbReference>
<dbReference type="InterPro" id="IPR049304">
    <property type="entry name" value="Gly_rich_dom"/>
</dbReference>
<feature type="compositionally biased region" description="Gly residues" evidence="1">
    <location>
        <begin position="395"/>
        <end position="405"/>
    </location>
</feature>
<feature type="region of interest" description="Disordered" evidence="1">
    <location>
        <begin position="80"/>
        <end position="203"/>
    </location>
</feature>
<feature type="domain" description="Glycine-rich" evidence="2">
    <location>
        <begin position="8"/>
        <end position="212"/>
    </location>
</feature>
<feature type="compositionally biased region" description="Low complexity" evidence="1">
    <location>
        <begin position="142"/>
        <end position="153"/>
    </location>
</feature>
<feature type="compositionally biased region" description="Gly residues" evidence="1">
    <location>
        <begin position="181"/>
        <end position="203"/>
    </location>
</feature>
<evidence type="ECO:0000259" key="2">
    <source>
        <dbReference type="Pfam" id="PF21722"/>
    </source>
</evidence>
<feature type="domain" description="Glycine-rich" evidence="2">
    <location>
        <begin position="236"/>
        <end position="503"/>
    </location>
</feature>
<protein>
    <submittedName>
        <fullName evidence="3">PE-PGRS family protein</fullName>
    </submittedName>
</protein>
<gene>
    <name evidence="3" type="ORF">C943_03110</name>
</gene>
<feature type="compositionally biased region" description="Low complexity" evidence="1">
    <location>
        <begin position="96"/>
        <end position="107"/>
    </location>
</feature>
<feature type="compositionally biased region" description="Gly residues" evidence="1">
    <location>
        <begin position="478"/>
        <end position="490"/>
    </location>
</feature>
<name>M7XQR3_9BACT</name>
<feature type="region of interest" description="Disordered" evidence="1">
    <location>
        <begin position="29"/>
        <end position="49"/>
    </location>
</feature>
<feature type="compositionally biased region" description="Acidic residues" evidence="1">
    <location>
        <begin position="303"/>
        <end position="317"/>
    </location>
</feature>
<feature type="compositionally biased region" description="Gly residues" evidence="1">
    <location>
        <begin position="435"/>
        <end position="458"/>
    </location>
</feature>
<dbReference type="InParanoid" id="M7XQR3"/>
<feature type="compositionally biased region" description="Low complexity" evidence="1">
    <location>
        <begin position="171"/>
        <end position="180"/>
    </location>
</feature>
<reference evidence="3" key="1">
    <citation type="submission" date="2013-01" db="EMBL/GenBank/DDBJ databases">
        <title>Genome assembly of Mariniradius saccharolyticus AK6.</title>
        <authorList>
            <person name="Vaidya B."/>
            <person name="Khatri I."/>
            <person name="Tanuku N.R.S."/>
            <person name="Subramanian S."/>
            <person name="Pinnaka A."/>
        </authorList>
    </citation>
    <scope>NUCLEOTIDE SEQUENCE [LARGE SCALE GENOMIC DNA]</scope>
    <source>
        <strain evidence="3">AK6</strain>
    </source>
</reference>
<proteinExistence type="predicted"/>
<feature type="compositionally biased region" description="Gly residues" evidence="1">
    <location>
        <begin position="161"/>
        <end position="170"/>
    </location>
</feature>
<feature type="compositionally biased region" description="Gly residues" evidence="1">
    <location>
        <begin position="328"/>
        <end position="337"/>
    </location>
</feature>
<dbReference type="Pfam" id="PF21722">
    <property type="entry name" value="Gly_rich_2"/>
    <property type="match status" value="2"/>
</dbReference>
<accession>M7XQR3</accession>
<feature type="region of interest" description="Disordered" evidence="1">
    <location>
        <begin position="283"/>
        <end position="420"/>
    </location>
</feature>
<feature type="region of interest" description="Disordered" evidence="1">
    <location>
        <begin position="433"/>
        <end position="490"/>
    </location>
</feature>
<dbReference type="AlphaFoldDB" id="M7XQR3"/>